<dbReference type="Gene3D" id="1.10.1790.10">
    <property type="entry name" value="PRD domain"/>
    <property type="match status" value="2"/>
</dbReference>
<proteinExistence type="predicted"/>
<dbReference type="InterPro" id="IPR011608">
    <property type="entry name" value="PRD"/>
</dbReference>
<dbReference type="SUPFAM" id="SSF63520">
    <property type="entry name" value="PTS-regulatory domain, PRD"/>
    <property type="match status" value="2"/>
</dbReference>
<evidence type="ECO:0000313" key="3">
    <source>
        <dbReference type="EMBL" id="RNB82784.1"/>
    </source>
</evidence>
<dbReference type="PANTHER" id="PTHR30185:SF16">
    <property type="entry name" value="PROTEIN GLCT"/>
    <property type="match status" value="1"/>
</dbReference>
<feature type="domain" description="PRD" evidence="2">
    <location>
        <begin position="179"/>
        <end position="283"/>
    </location>
</feature>
<accession>A0A3M8D3X9</accession>
<sequence length="283" mass="32212">MAAEAQYVIQRIFNNNVVLVHEPPSNVEIILLGKGIGFGKKIGNTISGDHADIEKKFRLEDEKHIKQYRSLMNQVDQAVIGISEEIIALISREIGPVVNEHVHVALPDHIHFAIQRLRNNLEIVNPFLFEIQTLYPKEFALAQKAADMITNNFPIHIPESEVGFLALHIHSAVSHIPVAKAVQFTNIISEMVKMIEESISTTIERDSIDYVRLITHLRFAVERIRQNKSIKNPLLDRIKITLPDSYELAVKLAELISERMDVVVPEDEIGYIAMHLFRLQPDK</sequence>
<dbReference type="Pfam" id="PF00874">
    <property type="entry name" value="PRD"/>
    <property type="match status" value="2"/>
</dbReference>
<evidence type="ECO:0000313" key="4">
    <source>
        <dbReference type="Proteomes" id="UP000271031"/>
    </source>
</evidence>
<dbReference type="InterPro" id="IPR036634">
    <property type="entry name" value="PRD_sf"/>
</dbReference>
<dbReference type="NCBIfam" id="NF047357">
    <property type="entry name" value="antiterm_GlcT"/>
    <property type="match status" value="1"/>
</dbReference>
<keyword evidence="1" id="KW-0677">Repeat</keyword>
<dbReference type="GO" id="GO:0006355">
    <property type="term" value="P:regulation of DNA-templated transcription"/>
    <property type="evidence" value="ECO:0007669"/>
    <property type="project" value="InterPro"/>
</dbReference>
<evidence type="ECO:0000256" key="1">
    <source>
        <dbReference type="ARBA" id="ARBA00022737"/>
    </source>
</evidence>
<dbReference type="InterPro" id="IPR050661">
    <property type="entry name" value="BglG_antiterminators"/>
</dbReference>
<dbReference type="SUPFAM" id="SSF50151">
    <property type="entry name" value="SacY-like RNA-binding domain"/>
    <property type="match status" value="1"/>
</dbReference>
<gene>
    <name evidence="3" type="ORF">EDM56_23065</name>
</gene>
<comment type="caution">
    <text evidence="3">The sequence shown here is derived from an EMBL/GenBank/DDBJ whole genome shotgun (WGS) entry which is preliminary data.</text>
</comment>
<organism evidence="3 4">
    <name type="scientific">Brevibacillus fluminis</name>
    <dbReference type="NCBI Taxonomy" id="511487"/>
    <lineage>
        <taxon>Bacteria</taxon>
        <taxon>Bacillati</taxon>
        <taxon>Bacillota</taxon>
        <taxon>Bacilli</taxon>
        <taxon>Bacillales</taxon>
        <taxon>Paenibacillaceae</taxon>
        <taxon>Brevibacillus</taxon>
    </lineage>
</organism>
<dbReference type="InterPro" id="IPR004341">
    <property type="entry name" value="CAT_RNA-bd_dom"/>
</dbReference>
<dbReference type="RefSeq" id="WP_122920281.1">
    <property type="nucleotide sequence ID" value="NZ_RHHQ01000019.1"/>
</dbReference>
<dbReference type="InterPro" id="IPR036650">
    <property type="entry name" value="CAT_RNA-bd_dom_sf"/>
</dbReference>
<evidence type="ECO:0000259" key="2">
    <source>
        <dbReference type="PROSITE" id="PS51372"/>
    </source>
</evidence>
<reference evidence="3 4" key="1">
    <citation type="submission" date="2018-10" db="EMBL/GenBank/DDBJ databases">
        <title>Phylogenomics of Brevibacillus.</title>
        <authorList>
            <person name="Dunlap C."/>
        </authorList>
    </citation>
    <scope>NUCLEOTIDE SEQUENCE [LARGE SCALE GENOMIC DNA]</scope>
    <source>
        <strain evidence="3 4">JCM 15716</strain>
    </source>
</reference>
<dbReference type="Gene3D" id="2.30.24.10">
    <property type="entry name" value="CAT RNA-binding domain"/>
    <property type="match status" value="1"/>
</dbReference>
<dbReference type="GO" id="GO:0003723">
    <property type="term" value="F:RNA binding"/>
    <property type="evidence" value="ECO:0007669"/>
    <property type="project" value="InterPro"/>
</dbReference>
<dbReference type="Proteomes" id="UP000271031">
    <property type="component" value="Unassembled WGS sequence"/>
</dbReference>
<dbReference type="AlphaFoldDB" id="A0A3M8D3X9"/>
<protein>
    <submittedName>
        <fullName evidence="3">Transcription antiterminator</fullName>
    </submittedName>
</protein>
<dbReference type="EMBL" id="RHHQ01000019">
    <property type="protein sequence ID" value="RNB82784.1"/>
    <property type="molecule type" value="Genomic_DNA"/>
</dbReference>
<dbReference type="OrthoDB" id="9813552at2"/>
<dbReference type="SMART" id="SM01061">
    <property type="entry name" value="CAT_RBD"/>
    <property type="match status" value="1"/>
</dbReference>
<dbReference type="Pfam" id="PF03123">
    <property type="entry name" value="CAT_RBD"/>
    <property type="match status" value="1"/>
</dbReference>
<dbReference type="PROSITE" id="PS51372">
    <property type="entry name" value="PRD_2"/>
    <property type="match status" value="2"/>
</dbReference>
<feature type="domain" description="PRD" evidence="2">
    <location>
        <begin position="74"/>
        <end position="178"/>
    </location>
</feature>
<dbReference type="PANTHER" id="PTHR30185">
    <property type="entry name" value="CRYPTIC BETA-GLUCOSIDE BGL OPERON ANTITERMINATOR"/>
    <property type="match status" value="1"/>
</dbReference>
<keyword evidence="4" id="KW-1185">Reference proteome</keyword>
<name>A0A3M8D3X9_9BACL</name>